<name>A0A7V8J5N0_PSEPU</name>
<organism evidence="1 2">
    <name type="scientific">Pseudomonas putida</name>
    <name type="common">Arthrobacter siderocapsulatus</name>
    <dbReference type="NCBI Taxonomy" id="303"/>
    <lineage>
        <taxon>Bacteria</taxon>
        <taxon>Pseudomonadati</taxon>
        <taxon>Pseudomonadota</taxon>
        <taxon>Gammaproteobacteria</taxon>
        <taxon>Pseudomonadales</taxon>
        <taxon>Pseudomonadaceae</taxon>
        <taxon>Pseudomonas</taxon>
    </lineage>
</organism>
<dbReference type="AlphaFoldDB" id="A0A7V8J5N0"/>
<accession>A0A7V8J5N0</accession>
<proteinExistence type="predicted"/>
<protein>
    <submittedName>
        <fullName evidence="1">Uncharacterized protein</fullName>
    </submittedName>
</protein>
<comment type="caution">
    <text evidence="1">The sequence shown here is derived from an EMBL/GenBank/DDBJ whole genome shotgun (WGS) entry which is preliminary data.</text>
</comment>
<dbReference type="EMBL" id="WOWR01000005">
    <property type="protein sequence ID" value="KAF0255676.1"/>
    <property type="molecule type" value="Genomic_DNA"/>
</dbReference>
<reference evidence="1 2" key="1">
    <citation type="submission" date="2019-12" db="EMBL/GenBank/DDBJ databases">
        <authorList>
            <person name="Woiski C."/>
        </authorList>
    </citation>
    <scope>NUCLEOTIDE SEQUENCE [LARGE SCALE GENOMIC DNA]</scope>
    <source>
        <strain evidence="1 2">BOE100</strain>
    </source>
</reference>
<evidence type="ECO:0000313" key="2">
    <source>
        <dbReference type="Proteomes" id="UP000442695"/>
    </source>
</evidence>
<sequence length="349" mass="37694">MGNTISTGKLVGAFNGTNGEAVYVMFEQTCESNVYPRRPKWNAQMIGCIQSVMRRIFLSASSCEAGSLVGASNRPITPEGYIASWLKELANPVAMEDTSYELALGSSWTSSIPEGDFERITAELQAIGATRILDGLTGTDAKATASLHADHAALSAIYDGLHVGAWRIIPEYAVPVHGTRNPALGYTPAKAKVFKVDVPRFMRVSADMDKNLIQGEDGQWRCVDGGYAYMYVSSHICNLSDAELREPGSYRTRIKAYREAVHSASVIPDGTQIIVENLADMTEGAKTDIDRIVAATPHTTTEIGIQMNVPTDSTLLRWAAGLPSAHTTWRLADTAPAVQPVEQLCLLAG</sequence>
<evidence type="ECO:0000313" key="1">
    <source>
        <dbReference type="EMBL" id="KAF0255676.1"/>
    </source>
</evidence>
<gene>
    <name evidence="1" type="ORF">GN299_06185</name>
</gene>
<dbReference type="RefSeq" id="WP_156858569.1">
    <property type="nucleotide sequence ID" value="NZ_WOWR01000005.1"/>
</dbReference>
<dbReference type="Proteomes" id="UP000442695">
    <property type="component" value="Unassembled WGS sequence"/>
</dbReference>